<accession>A0A137NQI7</accession>
<evidence type="ECO:0008006" key="3">
    <source>
        <dbReference type="Google" id="ProtNLM"/>
    </source>
</evidence>
<evidence type="ECO:0000313" key="1">
    <source>
        <dbReference type="EMBL" id="KXN64974.1"/>
    </source>
</evidence>
<dbReference type="Proteomes" id="UP000070444">
    <property type="component" value="Unassembled WGS sequence"/>
</dbReference>
<sequence>FQDYLYLNEFKEISILSKLVRLKLSAKVFHTIKLKEKSKYVNGKTERYYKVPALTKLDKLISSAEEGLDRELNAEILLSDIKSELESFNIFVSILYLKRLNFVGYQLFPIFESFSNLTVLKLYECTIPYSSFVNLVVSFPKLKSIELTSLLLIKLPKDRIDSEKTIFPPNLSCLNISIIQVTEPGCLFNLYRQLFNELEANDIHKYNFPIISMPSLKKLYINNDYDEDYDLEGFLHINPNLESLVVEKFYLDKSYKFKSLKSLSISKVYCIRNEVNFPDQEGIRELALYIEENANFNNVTKLCLSCPEVEKLHFSMQNINDYQLAFNCFLIPILAKLPKLKTLHLGINTYKSDALDITNFLHIENLAFYMTGPFILNIKFDNCDSLKSIEFNSNSFENAEYMKEFKYLFQKIINWKFKYLKRSIKGFKLL</sequence>
<protein>
    <recommendedName>
        <fullName evidence="3">RNI-like protein</fullName>
    </recommendedName>
</protein>
<dbReference type="EMBL" id="KQ965037">
    <property type="protein sequence ID" value="KXN64974.1"/>
    <property type="molecule type" value="Genomic_DNA"/>
</dbReference>
<dbReference type="AlphaFoldDB" id="A0A137NQI7"/>
<reference evidence="1 2" key="1">
    <citation type="journal article" date="2015" name="Genome Biol. Evol.">
        <title>Phylogenomic analyses indicate that early fungi evolved digesting cell walls of algal ancestors of land plants.</title>
        <authorList>
            <person name="Chang Y."/>
            <person name="Wang S."/>
            <person name="Sekimoto S."/>
            <person name="Aerts A.L."/>
            <person name="Choi C."/>
            <person name="Clum A."/>
            <person name="LaButti K.M."/>
            <person name="Lindquist E.A."/>
            <person name="Yee Ngan C."/>
            <person name="Ohm R.A."/>
            <person name="Salamov A.A."/>
            <person name="Grigoriev I.V."/>
            <person name="Spatafora J.W."/>
            <person name="Berbee M.L."/>
        </authorList>
    </citation>
    <scope>NUCLEOTIDE SEQUENCE [LARGE SCALE GENOMIC DNA]</scope>
    <source>
        <strain evidence="1 2">NRRL 28638</strain>
    </source>
</reference>
<dbReference type="InterPro" id="IPR032675">
    <property type="entry name" value="LRR_dom_sf"/>
</dbReference>
<dbReference type="Gene3D" id="3.80.10.10">
    <property type="entry name" value="Ribonuclease Inhibitor"/>
    <property type="match status" value="1"/>
</dbReference>
<feature type="non-terminal residue" evidence="1">
    <location>
        <position position="1"/>
    </location>
</feature>
<gene>
    <name evidence="1" type="ORF">CONCODRAFT_13610</name>
</gene>
<proteinExistence type="predicted"/>
<keyword evidence="2" id="KW-1185">Reference proteome</keyword>
<organism evidence="1 2">
    <name type="scientific">Conidiobolus coronatus (strain ATCC 28846 / CBS 209.66 / NRRL 28638)</name>
    <name type="common">Delacroixia coronata</name>
    <dbReference type="NCBI Taxonomy" id="796925"/>
    <lineage>
        <taxon>Eukaryota</taxon>
        <taxon>Fungi</taxon>
        <taxon>Fungi incertae sedis</taxon>
        <taxon>Zoopagomycota</taxon>
        <taxon>Entomophthoromycotina</taxon>
        <taxon>Entomophthoromycetes</taxon>
        <taxon>Entomophthorales</taxon>
        <taxon>Ancylistaceae</taxon>
        <taxon>Conidiobolus</taxon>
    </lineage>
</organism>
<dbReference type="SUPFAM" id="SSF52047">
    <property type="entry name" value="RNI-like"/>
    <property type="match status" value="1"/>
</dbReference>
<evidence type="ECO:0000313" key="2">
    <source>
        <dbReference type="Proteomes" id="UP000070444"/>
    </source>
</evidence>
<name>A0A137NQI7_CONC2</name>